<name>A0A1F6DLV2_9BACT</name>
<reference evidence="1 2" key="1">
    <citation type="journal article" date="2016" name="Nat. Commun.">
        <title>Thousands of microbial genomes shed light on interconnected biogeochemical processes in an aquifer system.</title>
        <authorList>
            <person name="Anantharaman K."/>
            <person name="Brown C.T."/>
            <person name="Hug L.A."/>
            <person name="Sharon I."/>
            <person name="Castelle C.J."/>
            <person name="Probst A.J."/>
            <person name="Thomas B.C."/>
            <person name="Singh A."/>
            <person name="Wilkins M.J."/>
            <person name="Karaoz U."/>
            <person name="Brodie E.L."/>
            <person name="Williams K.H."/>
            <person name="Hubbard S.S."/>
            <person name="Banfield J.F."/>
        </authorList>
    </citation>
    <scope>NUCLEOTIDE SEQUENCE [LARGE SCALE GENOMIC DNA]</scope>
</reference>
<evidence type="ECO:0008006" key="3">
    <source>
        <dbReference type="Google" id="ProtNLM"/>
    </source>
</evidence>
<accession>A0A1F6DLV2</accession>
<organism evidence="1 2">
    <name type="scientific">Candidatus Kaiserbacteria bacterium RIFCSPHIGHO2_02_FULL_54_22</name>
    <dbReference type="NCBI Taxonomy" id="1798495"/>
    <lineage>
        <taxon>Bacteria</taxon>
        <taxon>Candidatus Kaiseribacteriota</taxon>
    </lineage>
</organism>
<dbReference type="AlphaFoldDB" id="A0A1F6DLV2"/>
<sequence>MTADTRVEVRRGKNESSTALIRRFTRRAQGLGLVREMRDRRYFKRTKSKNVGLKRALINKARRETYNELVKLGKIDPAAKKVRKGGRR</sequence>
<dbReference type="Proteomes" id="UP000178532">
    <property type="component" value="Unassembled WGS sequence"/>
</dbReference>
<evidence type="ECO:0000313" key="1">
    <source>
        <dbReference type="EMBL" id="OGG62384.1"/>
    </source>
</evidence>
<evidence type="ECO:0000313" key="2">
    <source>
        <dbReference type="Proteomes" id="UP000178532"/>
    </source>
</evidence>
<gene>
    <name evidence="1" type="ORF">A3C19_00370</name>
</gene>
<protein>
    <recommendedName>
        <fullName evidence="3">30S ribosomal protein S21</fullName>
    </recommendedName>
</protein>
<comment type="caution">
    <text evidence="1">The sequence shown here is derived from an EMBL/GenBank/DDBJ whole genome shotgun (WGS) entry which is preliminary data.</text>
</comment>
<dbReference type="EMBL" id="MFLI01000007">
    <property type="protein sequence ID" value="OGG62384.1"/>
    <property type="molecule type" value="Genomic_DNA"/>
</dbReference>
<proteinExistence type="predicted"/>